<sequence length="336" mass="37405">MKISKKITSLLSIGILSLPWTQSFANEATSIDKIASPVSVEQLTEQLQSAGVESIYNRTRTVISDSYIDNYNVEDNNTVMVHNNGNPLPTDMFEKKQGNELFAVLITDEDGVQTPTYYFSNSKVLMDDTLEEIVEDLSSQSNENKGARVVGSNYVSRNYKWDFYRKLATGSTIQQGSLATRVTFERIHSNANVDYKKSSVWDITARSEVKCRSSERINNTFVRLDAGSGSQKLLDFAPETSSQSLFTASLDSLFSPTSWTIEAGGYTTKELVSSLSNRYGRWEFKARPGFQTSWVTKPGVRVANSTGSLYLKYSQTLDLNYSDHGTGVVGITVPDR</sequence>
<keyword evidence="1" id="KW-0732">Signal</keyword>
<reference evidence="2 3" key="1">
    <citation type="submission" date="2021-06" db="EMBL/GenBank/DDBJ databases">
        <authorList>
            <person name="Sun Q."/>
            <person name="Li D."/>
        </authorList>
    </citation>
    <scope>NUCLEOTIDE SEQUENCE [LARGE SCALE GENOMIC DNA]</scope>
    <source>
        <strain evidence="2 3">N19</strain>
    </source>
</reference>
<evidence type="ECO:0000256" key="1">
    <source>
        <dbReference type="SAM" id="SignalP"/>
    </source>
</evidence>
<accession>A0ABS6DUK4</accession>
<feature type="signal peptide" evidence="1">
    <location>
        <begin position="1"/>
        <end position="25"/>
    </location>
</feature>
<dbReference type="RefSeq" id="WP_216568634.1">
    <property type="nucleotide sequence ID" value="NZ_JAHLOQ010000005.1"/>
</dbReference>
<dbReference type="Proteomes" id="UP001196301">
    <property type="component" value="Unassembled WGS sequence"/>
</dbReference>
<name>A0ABS6DUK4_9FIRM</name>
<comment type="caution">
    <text evidence="2">The sequence shown here is derived from an EMBL/GenBank/DDBJ whole genome shotgun (WGS) entry which is preliminary data.</text>
</comment>
<evidence type="ECO:0000313" key="3">
    <source>
        <dbReference type="Proteomes" id="UP001196301"/>
    </source>
</evidence>
<proteinExistence type="predicted"/>
<feature type="chain" id="PRO_5045167868" evidence="1">
    <location>
        <begin position="26"/>
        <end position="336"/>
    </location>
</feature>
<keyword evidence="3" id="KW-1185">Reference proteome</keyword>
<organism evidence="2 3">
    <name type="scientific">Intestinibacter bartlettii</name>
    <dbReference type="NCBI Taxonomy" id="261299"/>
    <lineage>
        <taxon>Bacteria</taxon>
        <taxon>Bacillati</taxon>
        <taxon>Bacillota</taxon>
        <taxon>Clostridia</taxon>
        <taxon>Peptostreptococcales</taxon>
        <taxon>Peptostreptococcaceae</taxon>
        <taxon>Intestinibacter</taxon>
    </lineage>
</organism>
<protein>
    <submittedName>
        <fullName evidence="2">Uncharacterized protein</fullName>
    </submittedName>
</protein>
<gene>
    <name evidence="2" type="ORF">KQI20_03510</name>
</gene>
<dbReference type="EMBL" id="JAHLOQ010000005">
    <property type="protein sequence ID" value="MBU5335499.1"/>
    <property type="molecule type" value="Genomic_DNA"/>
</dbReference>
<evidence type="ECO:0000313" key="2">
    <source>
        <dbReference type="EMBL" id="MBU5335499.1"/>
    </source>
</evidence>